<dbReference type="Proteomes" id="UP000820818">
    <property type="component" value="Linkage Group LG5"/>
</dbReference>
<proteinExistence type="predicted"/>
<keyword evidence="2" id="KW-1185">Reference proteome</keyword>
<accession>A0AAD5PWZ2</accession>
<reference evidence="1 2" key="1">
    <citation type="submission" date="2022-05" db="EMBL/GenBank/DDBJ databases">
        <title>A multi-omics perspective on studying reproductive biology in Daphnia sinensis.</title>
        <authorList>
            <person name="Jia J."/>
        </authorList>
    </citation>
    <scope>NUCLEOTIDE SEQUENCE [LARGE SCALE GENOMIC DNA]</scope>
    <source>
        <strain evidence="1 2">WSL</strain>
    </source>
</reference>
<dbReference type="EMBL" id="WJBH02000005">
    <property type="protein sequence ID" value="KAI9558405.1"/>
    <property type="molecule type" value="Genomic_DNA"/>
</dbReference>
<dbReference type="AlphaFoldDB" id="A0AAD5PWZ2"/>
<sequence length="60" mass="6776">MQKGMVSQRCWNAVSGGVGCTMNWYLFGGCKKGTWLFDGCKRERSLKSGGTQSRELLRRQ</sequence>
<name>A0AAD5PWZ2_9CRUS</name>
<gene>
    <name evidence="1" type="ORF">GHT06_015185</name>
</gene>
<evidence type="ECO:0000313" key="2">
    <source>
        <dbReference type="Proteomes" id="UP000820818"/>
    </source>
</evidence>
<dbReference type="PROSITE" id="PS51257">
    <property type="entry name" value="PROKAR_LIPOPROTEIN"/>
    <property type="match status" value="1"/>
</dbReference>
<protein>
    <submittedName>
        <fullName evidence="1">Uncharacterized protein</fullName>
    </submittedName>
</protein>
<evidence type="ECO:0000313" key="1">
    <source>
        <dbReference type="EMBL" id="KAI9558405.1"/>
    </source>
</evidence>
<comment type="caution">
    <text evidence="1">The sequence shown here is derived from an EMBL/GenBank/DDBJ whole genome shotgun (WGS) entry which is preliminary data.</text>
</comment>
<organism evidence="1 2">
    <name type="scientific">Daphnia sinensis</name>
    <dbReference type="NCBI Taxonomy" id="1820382"/>
    <lineage>
        <taxon>Eukaryota</taxon>
        <taxon>Metazoa</taxon>
        <taxon>Ecdysozoa</taxon>
        <taxon>Arthropoda</taxon>
        <taxon>Crustacea</taxon>
        <taxon>Branchiopoda</taxon>
        <taxon>Diplostraca</taxon>
        <taxon>Cladocera</taxon>
        <taxon>Anomopoda</taxon>
        <taxon>Daphniidae</taxon>
        <taxon>Daphnia</taxon>
        <taxon>Daphnia similis group</taxon>
    </lineage>
</organism>